<organism evidence="1">
    <name type="scientific">uncultured bacterium contig00011</name>
    <dbReference type="NCBI Taxonomy" id="1181503"/>
    <lineage>
        <taxon>Bacteria</taxon>
        <taxon>environmental samples</taxon>
    </lineage>
</organism>
<dbReference type="AlphaFoldDB" id="A0A806K0K2"/>
<dbReference type="EMBL" id="JQ844214">
    <property type="protein sequence ID" value="AGS52853.1"/>
    <property type="molecule type" value="Genomic_DNA"/>
</dbReference>
<protein>
    <submittedName>
        <fullName evidence="1">Uncharacterized protein</fullName>
    </submittedName>
</protein>
<evidence type="ECO:0000313" key="1">
    <source>
        <dbReference type="EMBL" id="AGS52853.1"/>
    </source>
</evidence>
<name>A0A806K0K2_9BACT</name>
<reference evidence="1" key="1">
    <citation type="submission" date="2012-03" db="EMBL/GenBank/DDBJ databases">
        <title>Functional metagenomics reveals considerable lignocellulase gene clusters in the gut microbiome of a wood-feeding higher termite.</title>
        <authorList>
            <person name="Liu N."/>
        </authorList>
    </citation>
    <scope>NUCLEOTIDE SEQUENCE</scope>
</reference>
<accession>A0A806K0K2</accession>
<sequence>MDILKQGIKNIRKCPQYRITPGLRFVPSVARLPQKTPLAFSRYAQ</sequence>
<proteinExistence type="predicted"/>